<protein>
    <submittedName>
        <fullName evidence="1">Uncharacterized protein</fullName>
    </submittedName>
</protein>
<dbReference type="EMBL" id="CAJNNW010012042">
    <property type="protein sequence ID" value="CAE8653892.1"/>
    <property type="molecule type" value="Genomic_DNA"/>
</dbReference>
<reference evidence="1" key="1">
    <citation type="submission" date="2021-02" db="EMBL/GenBank/DDBJ databases">
        <authorList>
            <person name="Dougan E. K."/>
            <person name="Rhodes N."/>
            <person name="Thang M."/>
            <person name="Chan C."/>
        </authorList>
    </citation>
    <scope>NUCLEOTIDE SEQUENCE</scope>
</reference>
<organism evidence="1 2">
    <name type="scientific">Polarella glacialis</name>
    <name type="common">Dinoflagellate</name>
    <dbReference type="NCBI Taxonomy" id="89957"/>
    <lineage>
        <taxon>Eukaryota</taxon>
        <taxon>Sar</taxon>
        <taxon>Alveolata</taxon>
        <taxon>Dinophyceae</taxon>
        <taxon>Suessiales</taxon>
        <taxon>Suessiaceae</taxon>
        <taxon>Polarella</taxon>
    </lineage>
</organism>
<comment type="caution">
    <text evidence="1">The sequence shown here is derived from an EMBL/GenBank/DDBJ whole genome shotgun (WGS) entry which is preliminary data.</text>
</comment>
<proteinExistence type="predicted"/>
<evidence type="ECO:0000313" key="1">
    <source>
        <dbReference type="EMBL" id="CAE8653892.1"/>
    </source>
</evidence>
<accession>A0A813IRU1</accession>
<dbReference type="AlphaFoldDB" id="A0A813IRU1"/>
<name>A0A813IRU1_POLGL</name>
<sequence>MVEPATICLSVLSGETFEVCLPASDVEILASLSGDVKEGLSMAKVLVLKRLREQHEQKLPEKVAEALKELDFVTGCLDTASANSAFVANAAERLRLVNNNPNNTNMTDVEASGVEAWDALLHPTLGCAGLIMLFCGVPGPTSKLTKDWLRVMDEKSKTKTFTDIERPNDRMREEMPEDDQCARLSASVVHSAAELAQQFSVDISYTVVDPNDNPVPRTGAIFLRTTWAVVDPDREMSGDSCRLKEIPVRDFATDTLESMLPMPGSYSHRHTLESMLPMPGSYSNAHLHAGPWGDKMDQWCFRLLTQDGKVEVDRTATLESLGVRSGDTVTVEVAEMADEDARPFSGCSVLQQAAVRFDVCIGCPGEAARFPYWGMDSALHERCKQAKPGSFVFLKEDGVTPDLGEDSTRFFLFLQLKQNFGMESDGWGDAVNNGVKNDNLWENCSEEQAEQWANDILDSLRWDAKYSYIFRGNGTMHWGILFYTDDGGALYLLQESED</sequence>
<gene>
    <name evidence="1" type="ORF">PGLA2088_LOCUS10674</name>
</gene>
<dbReference type="Proteomes" id="UP000626109">
    <property type="component" value="Unassembled WGS sequence"/>
</dbReference>
<evidence type="ECO:0000313" key="2">
    <source>
        <dbReference type="Proteomes" id="UP000626109"/>
    </source>
</evidence>